<dbReference type="Proteomes" id="UP001608902">
    <property type="component" value="Unassembled WGS sequence"/>
</dbReference>
<sequence length="746" mass="86570">MMETLKTNYEKSKEFSRSVIEWRSTFTAPYLMIVNAIFWWNVFYANRELQLKLLMSIAGIVFGWDVLLTATHEHSVLVHLFLWPVNNLFRSASVALSLFSAHLLHSAELEKACWVAYCTVGLLMLNPVWRYQRVSERIFSALCNICCVITAFFMTYVARPCIVLFHIIKYIVLLRWVPVAYNFVKRHLLRFVRWLTHICTSFIDAVRQSVISVRNSIIRKITAICDCVISTVASVKRRTFATFLAVYNWIICSCRALSAAFHSLITRIINVIRSTKRNFCDTVLRLKQLIVDTVKSVKNTLLSTIFTIKNSIFEVIIKIRSAIISTCFAIRNAVIMTMRKTRHEIRSALTACRNAVILAVMNIFSALCSLMQCTKCSLINVRLAICEWIWRQKRAIATLLRELWETTKICTNRSVIEPCRTALMKIRKFLHYWLYAEWWPLLCEWFHVNVECPLRRLFNSMCYGLVYVFCGYWLKPTGELIKVWLKRLGAYLHRTITVPFKIWLGKRLDDLKKLLERMARAMLNAFMDSIFWPLCVIAVDLLEKLYGYFHKKAVLPMKRYLHIKYKLAERYTLIYVIGPTLEVIVNNIPEKSPFCDDSDTELAELLPETEDREEEETGASDTEGFSDYPQTPNRPISPVTEDERDFVKGLRFPAIEASESSDDEFSLENRHRKKHVRSHHPPAVRRAVPVDPEHDWNSGDEFLPAAEMPSLNAALETQDNEMSPNDGITAKSGIVTEDTFEVLRMH</sequence>
<evidence type="ECO:0000313" key="3">
    <source>
        <dbReference type="EMBL" id="MFH4980197.1"/>
    </source>
</evidence>
<feature type="region of interest" description="Disordered" evidence="1">
    <location>
        <begin position="607"/>
        <end position="640"/>
    </location>
</feature>
<keyword evidence="4" id="KW-1185">Reference proteome</keyword>
<evidence type="ECO:0000256" key="2">
    <source>
        <dbReference type="SAM" id="Phobius"/>
    </source>
</evidence>
<name>A0ABD6EUF9_9BILA</name>
<dbReference type="EMBL" id="JBGFUD010005207">
    <property type="protein sequence ID" value="MFH4980197.1"/>
    <property type="molecule type" value="Genomic_DNA"/>
</dbReference>
<accession>A0ABD6EUF9</accession>
<organism evidence="3 4">
    <name type="scientific">Gnathostoma spinigerum</name>
    <dbReference type="NCBI Taxonomy" id="75299"/>
    <lineage>
        <taxon>Eukaryota</taxon>
        <taxon>Metazoa</taxon>
        <taxon>Ecdysozoa</taxon>
        <taxon>Nematoda</taxon>
        <taxon>Chromadorea</taxon>
        <taxon>Rhabditida</taxon>
        <taxon>Spirurina</taxon>
        <taxon>Gnathostomatomorpha</taxon>
        <taxon>Gnathostomatoidea</taxon>
        <taxon>Gnathostomatidae</taxon>
        <taxon>Gnathostoma</taxon>
    </lineage>
</organism>
<evidence type="ECO:0000313" key="4">
    <source>
        <dbReference type="Proteomes" id="UP001608902"/>
    </source>
</evidence>
<keyword evidence="2" id="KW-0472">Membrane</keyword>
<feature type="transmembrane region" description="Helical" evidence="2">
    <location>
        <begin position="49"/>
        <end position="68"/>
    </location>
</feature>
<feature type="compositionally biased region" description="Acidic residues" evidence="1">
    <location>
        <begin position="607"/>
        <end position="618"/>
    </location>
</feature>
<feature type="transmembrane region" description="Helical" evidence="2">
    <location>
        <begin position="163"/>
        <end position="184"/>
    </location>
</feature>
<feature type="transmembrane region" description="Helical" evidence="2">
    <location>
        <begin position="20"/>
        <end position="43"/>
    </location>
</feature>
<evidence type="ECO:0000256" key="1">
    <source>
        <dbReference type="SAM" id="MobiDB-lite"/>
    </source>
</evidence>
<gene>
    <name evidence="3" type="ORF">AB6A40_006906</name>
</gene>
<feature type="transmembrane region" description="Helical" evidence="2">
    <location>
        <begin position="138"/>
        <end position="157"/>
    </location>
</feature>
<dbReference type="AlphaFoldDB" id="A0ABD6EUF9"/>
<comment type="caution">
    <text evidence="3">The sequence shown here is derived from an EMBL/GenBank/DDBJ whole genome shotgun (WGS) entry which is preliminary data.</text>
</comment>
<reference evidence="3 4" key="1">
    <citation type="submission" date="2024-08" db="EMBL/GenBank/DDBJ databases">
        <title>Gnathostoma spinigerum genome.</title>
        <authorList>
            <person name="Gonzalez-Bertolin B."/>
            <person name="Monzon S."/>
            <person name="Zaballos A."/>
            <person name="Jimenez P."/>
            <person name="Dekumyoy P."/>
            <person name="Varona S."/>
            <person name="Cuesta I."/>
            <person name="Sumanam S."/>
            <person name="Adisakwattana P."/>
            <person name="Gasser R.B."/>
            <person name="Hernandez-Gonzalez A."/>
            <person name="Young N.D."/>
            <person name="Perteguer M.J."/>
        </authorList>
    </citation>
    <scope>NUCLEOTIDE SEQUENCE [LARGE SCALE GENOMIC DNA]</scope>
    <source>
        <strain evidence="3">AL3</strain>
        <tissue evidence="3">Liver</tissue>
    </source>
</reference>
<keyword evidence="2" id="KW-0812">Transmembrane</keyword>
<keyword evidence="2" id="KW-1133">Transmembrane helix</keyword>
<feature type="transmembrane region" description="Helical" evidence="2">
    <location>
        <begin position="114"/>
        <end position="131"/>
    </location>
</feature>
<proteinExistence type="predicted"/>
<protein>
    <submittedName>
        <fullName evidence="3">Uncharacterized protein</fullName>
    </submittedName>
</protein>